<comment type="caution">
    <text evidence="2">The sequence shown here is derived from an EMBL/GenBank/DDBJ whole genome shotgun (WGS) entry which is preliminary data.</text>
</comment>
<proteinExistence type="predicted"/>
<evidence type="ECO:0000256" key="1">
    <source>
        <dbReference type="SAM" id="SignalP"/>
    </source>
</evidence>
<dbReference type="PROSITE" id="PS51257">
    <property type="entry name" value="PROKAR_LIPOPROTEIN"/>
    <property type="match status" value="1"/>
</dbReference>
<gene>
    <name evidence="2" type="ORF">HNR11_002755</name>
</gene>
<feature type="chain" id="PRO_5038679520" evidence="1">
    <location>
        <begin position="30"/>
        <end position="140"/>
    </location>
</feature>
<dbReference type="AlphaFoldDB" id="A0A7Z0EAR4"/>
<keyword evidence="3" id="KW-1185">Reference proteome</keyword>
<protein>
    <submittedName>
        <fullName evidence="2">Outer membrane murein-binding lipoprotein Lpp</fullName>
    </submittedName>
</protein>
<keyword evidence="1" id="KW-0732">Signal</keyword>
<sequence>MKTKSSKAVTGAFPILAVLLVATSCSAAASDTTFEDVADLSSSVESAGHECNAMTSTTYDLGEQAMCAEGHSLTVWDEEADPGELGEDDALVQEMEEQDLIEHLRGANWHVMSVDGDLLDEMQQNYGGQRNEEGVPDLND</sequence>
<evidence type="ECO:0000313" key="2">
    <source>
        <dbReference type="EMBL" id="NYJ18165.1"/>
    </source>
</evidence>
<keyword evidence="2" id="KW-0449">Lipoprotein</keyword>
<dbReference type="Proteomes" id="UP000560069">
    <property type="component" value="Unassembled WGS sequence"/>
</dbReference>
<feature type="signal peptide" evidence="1">
    <location>
        <begin position="1"/>
        <end position="29"/>
    </location>
</feature>
<evidence type="ECO:0000313" key="3">
    <source>
        <dbReference type="Proteomes" id="UP000560069"/>
    </source>
</evidence>
<reference evidence="2 3" key="1">
    <citation type="submission" date="2020-07" db="EMBL/GenBank/DDBJ databases">
        <title>Sequencing the genomes of 1000 actinobacteria strains.</title>
        <authorList>
            <person name="Klenk H.-P."/>
        </authorList>
    </citation>
    <scope>NUCLEOTIDE SEQUENCE [LARGE SCALE GENOMIC DNA]</scope>
    <source>
        <strain evidence="2 3">DSM 15664</strain>
    </source>
</reference>
<accession>A0A7Z0EAR4</accession>
<dbReference type="EMBL" id="JACCFQ010000002">
    <property type="protein sequence ID" value="NYJ18165.1"/>
    <property type="molecule type" value="Genomic_DNA"/>
</dbReference>
<name>A0A7Z0EAR4_9MICC</name>
<dbReference type="RefSeq" id="WP_179443090.1">
    <property type="nucleotide sequence ID" value="NZ_BAAALK010000020.1"/>
</dbReference>
<organism evidence="2 3">
    <name type="scientific">Nesterenkonia sandarakina</name>
    <dbReference type="NCBI Taxonomy" id="272918"/>
    <lineage>
        <taxon>Bacteria</taxon>
        <taxon>Bacillati</taxon>
        <taxon>Actinomycetota</taxon>
        <taxon>Actinomycetes</taxon>
        <taxon>Micrococcales</taxon>
        <taxon>Micrococcaceae</taxon>
        <taxon>Nesterenkonia</taxon>
    </lineage>
</organism>